<dbReference type="InterPro" id="IPR043128">
    <property type="entry name" value="Rev_trsase/Diguanyl_cyclase"/>
</dbReference>
<dbReference type="PROSITE" id="PS50878">
    <property type="entry name" value="RT_POL"/>
    <property type="match status" value="1"/>
</dbReference>
<comment type="caution">
    <text evidence="1">The sequence shown here is derived from an EMBL/GenBank/DDBJ whole genome shotgun (WGS) entry which is preliminary data.</text>
</comment>
<proteinExistence type="predicted"/>
<dbReference type="PANTHER" id="PTHR37984">
    <property type="entry name" value="PROTEIN CBG26694"/>
    <property type="match status" value="1"/>
</dbReference>
<dbReference type="Proteomes" id="UP001152795">
    <property type="component" value="Unassembled WGS sequence"/>
</dbReference>
<reference evidence="1" key="1">
    <citation type="submission" date="2020-04" db="EMBL/GenBank/DDBJ databases">
        <authorList>
            <person name="Alioto T."/>
            <person name="Alioto T."/>
            <person name="Gomez Garrido J."/>
        </authorList>
    </citation>
    <scope>NUCLEOTIDE SEQUENCE</scope>
    <source>
        <strain evidence="1">A484AB</strain>
    </source>
</reference>
<dbReference type="InterPro" id="IPR050951">
    <property type="entry name" value="Retrovirus_Pol_polyprotein"/>
</dbReference>
<keyword evidence="2" id="KW-1185">Reference proteome</keyword>
<dbReference type="CDD" id="cd01647">
    <property type="entry name" value="RT_LTR"/>
    <property type="match status" value="1"/>
</dbReference>
<organism evidence="1 2">
    <name type="scientific">Paramuricea clavata</name>
    <name type="common">Red gorgonian</name>
    <name type="synonym">Violescent sea-whip</name>
    <dbReference type="NCBI Taxonomy" id="317549"/>
    <lineage>
        <taxon>Eukaryota</taxon>
        <taxon>Metazoa</taxon>
        <taxon>Cnidaria</taxon>
        <taxon>Anthozoa</taxon>
        <taxon>Octocorallia</taxon>
        <taxon>Malacalcyonacea</taxon>
        <taxon>Plexauridae</taxon>
        <taxon>Paramuricea</taxon>
    </lineage>
</organism>
<dbReference type="InterPro" id="IPR021109">
    <property type="entry name" value="Peptidase_aspartic_dom_sf"/>
</dbReference>
<evidence type="ECO:0000313" key="2">
    <source>
        <dbReference type="Proteomes" id="UP001152795"/>
    </source>
</evidence>
<dbReference type="Gene3D" id="3.10.10.10">
    <property type="entry name" value="HIV Type 1 Reverse Transcriptase, subunit A, domain 1"/>
    <property type="match status" value="1"/>
</dbReference>
<dbReference type="Gene3D" id="3.30.70.270">
    <property type="match status" value="2"/>
</dbReference>
<dbReference type="EMBL" id="CACRXK020015647">
    <property type="protein sequence ID" value="CAB4028681.1"/>
    <property type="molecule type" value="Genomic_DNA"/>
</dbReference>
<dbReference type="AlphaFoldDB" id="A0A6S7JE87"/>
<dbReference type="InterPro" id="IPR000477">
    <property type="entry name" value="RT_dom"/>
</dbReference>
<dbReference type="InterPro" id="IPR043502">
    <property type="entry name" value="DNA/RNA_pol_sf"/>
</dbReference>
<accession>A0A6S7JE87</accession>
<dbReference type="SUPFAM" id="SSF50630">
    <property type="entry name" value="Acid proteases"/>
    <property type="match status" value="1"/>
</dbReference>
<dbReference type="OrthoDB" id="8039770at2759"/>
<name>A0A6S7JE87_PARCT</name>
<protein>
    <submittedName>
        <fullName evidence="1">Uncharacterized protein</fullName>
    </submittedName>
</protein>
<dbReference type="Pfam" id="PF00078">
    <property type="entry name" value="RVT_1"/>
    <property type="match status" value="1"/>
</dbReference>
<sequence length="373" mass="42057">MPSTKVQINNVHVKIDTGASINIIDENTFANINKYKRISLKRTRTKLFVYGSKQQLPVIGTFEATIETKKRMTVSTIHVVRGNYGSLLRYQTATELNLIKVNVNNVKVTAQPARRIPFHLRRKVSAALKQLEKDDIIEKVEGPTPWISPLVVIPKNDGTVHLCVDMRRANCAIQRERHPCPTVDDLIHAMNGAKVFSKLDLRSGYHQLLLAEESRYITTFVTHKGLRRYKSLIFGTNSASELFQKVIHDQIHDIPGAINISDDVIIYGKSQQEHDTALHNVCQRFTKVGLTLNNEKCQFSQTKLTFFGMVFSAEGISADPHKVSAIKNASPPSSVKDVRSFLGMATYCAKFIPNFSHLSEPLRKLTMKSAQFR</sequence>
<dbReference type="SUPFAM" id="SSF56672">
    <property type="entry name" value="DNA/RNA polymerases"/>
    <property type="match status" value="1"/>
</dbReference>
<gene>
    <name evidence="1" type="ORF">PACLA_8A030356</name>
</gene>
<dbReference type="PANTHER" id="PTHR37984:SF11">
    <property type="entry name" value="INTEGRASE CATALYTIC DOMAIN-CONTAINING PROTEIN"/>
    <property type="match status" value="1"/>
</dbReference>
<evidence type="ECO:0000313" key="1">
    <source>
        <dbReference type="EMBL" id="CAB4028681.1"/>
    </source>
</evidence>